<evidence type="ECO:0000313" key="2">
    <source>
        <dbReference type="Proteomes" id="UP000000600"/>
    </source>
</evidence>
<gene>
    <name evidence="1" type="ORF">GSPATT00024083001</name>
</gene>
<evidence type="ECO:0000313" key="1">
    <source>
        <dbReference type="EMBL" id="CAK91355.1"/>
    </source>
</evidence>
<accession>A0E7T8</accession>
<protein>
    <recommendedName>
        <fullName evidence="3">DNA/RNA-binding domain-containing protein</fullName>
    </recommendedName>
</protein>
<name>A0E7T8_PARTE</name>
<organism evidence="1 2">
    <name type="scientific">Paramecium tetraurelia</name>
    <dbReference type="NCBI Taxonomy" id="5888"/>
    <lineage>
        <taxon>Eukaryota</taxon>
        <taxon>Sar</taxon>
        <taxon>Alveolata</taxon>
        <taxon>Ciliophora</taxon>
        <taxon>Intramacronucleata</taxon>
        <taxon>Oligohymenophorea</taxon>
        <taxon>Peniculida</taxon>
        <taxon>Parameciidae</taxon>
        <taxon>Paramecium</taxon>
    </lineage>
</organism>
<dbReference type="Proteomes" id="UP000000600">
    <property type="component" value="Unassembled WGS sequence"/>
</dbReference>
<dbReference type="HOGENOM" id="CLU_539144_0_0_1"/>
<dbReference type="OrthoDB" id="286600at2759"/>
<keyword evidence="2" id="KW-1185">Reference proteome</keyword>
<reference evidence="1 2" key="1">
    <citation type="journal article" date="2006" name="Nature">
        <title>Global trends of whole-genome duplications revealed by the ciliate Paramecium tetraurelia.</title>
        <authorList>
            <consortium name="Genoscope"/>
            <person name="Aury J.-M."/>
            <person name="Jaillon O."/>
            <person name="Duret L."/>
            <person name="Noel B."/>
            <person name="Jubin C."/>
            <person name="Porcel B.M."/>
            <person name="Segurens B."/>
            <person name="Daubin V."/>
            <person name="Anthouard V."/>
            <person name="Aiach N."/>
            <person name="Arnaiz O."/>
            <person name="Billaut A."/>
            <person name="Beisson J."/>
            <person name="Blanc I."/>
            <person name="Bouhouche K."/>
            <person name="Camara F."/>
            <person name="Duharcourt S."/>
            <person name="Guigo R."/>
            <person name="Gogendeau D."/>
            <person name="Katinka M."/>
            <person name="Keller A.-M."/>
            <person name="Kissmehl R."/>
            <person name="Klotz C."/>
            <person name="Koll F."/>
            <person name="Le Moue A."/>
            <person name="Lepere C."/>
            <person name="Malinsky S."/>
            <person name="Nowacki M."/>
            <person name="Nowak J.K."/>
            <person name="Plattner H."/>
            <person name="Poulain J."/>
            <person name="Ruiz F."/>
            <person name="Serrano V."/>
            <person name="Zagulski M."/>
            <person name="Dessen P."/>
            <person name="Betermier M."/>
            <person name="Weissenbach J."/>
            <person name="Scarpelli C."/>
            <person name="Schachter V."/>
            <person name="Sperling L."/>
            <person name="Meyer E."/>
            <person name="Cohen J."/>
            <person name="Wincker P."/>
        </authorList>
    </citation>
    <scope>NUCLEOTIDE SEQUENCE [LARGE SCALE GENOMIC DNA]</scope>
    <source>
        <strain evidence="1 2">Stock d4-2</strain>
    </source>
</reference>
<dbReference type="InParanoid" id="A0E7T8"/>
<dbReference type="AlphaFoldDB" id="A0E7T8"/>
<dbReference type="EMBL" id="CT868662">
    <property type="protein sequence ID" value="CAK91355.1"/>
    <property type="molecule type" value="Genomic_DNA"/>
</dbReference>
<dbReference type="OMA" id="VCIQQRF"/>
<proteinExistence type="predicted"/>
<dbReference type="GeneID" id="5044537"/>
<sequence length="508" mass="59869">MKKLKSKLESTNTDSFGISRTDFSRTQKSHRRYLINTSLKFKTSSSELNRMELQEEDSKIVNPIYLNNIRSQKKSRNNFKRADYFNLKKVPSTNSQDICHKSTRLQQLSSSIIKCYSDEMASLKDIQTIDAIEFENYVSRYLNEASISIDILIKKLQYLQQYKQNREKSEQEMKEIMQECFKQKNVCIQQRFCYIFGKMEQLFFNPISGAIYFKLCKRLSDNEQYYRNKMKAYRGLGECLLRVRPKLSQLYFTKYLMSAWKLNEKNHELYAYDLLGKYYFYVGQIEKAKQFHEKMIGGYCEVFCIQIYTKVPDSRVRVLAQSRLEQGSLSNRINREHQVVDIDVVTSDDECYEIVLTQPQQVQVTFVGSGKYFQRKIPDPKTVKEEANTNIRQKKPKFNSQILESGGQFDMSKLVISNPHLNIGVIKDRVLLSHMTPNRKLEMYQYLCLANDKNAFNNVNHLSGLYDRFEVSKINKYLNKLISLMSNVQQWLINQSRVKTNIKKYPLA</sequence>
<dbReference type="KEGG" id="ptm:GSPATT00024083001"/>
<dbReference type="RefSeq" id="XP_001458752.1">
    <property type="nucleotide sequence ID" value="XM_001458715.1"/>
</dbReference>
<evidence type="ECO:0008006" key="3">
    <source>
        <dbReference type="Google" id="ProtNLM"/>
    </source>
</evidence>